<dbReference type="OrthoDB" id="3688760at2"/>
<proteinExistence type="predicted"/>
<gene>
    <name evidence="1" type="ORF">VO63_10010</name>
</gene>
<dbReference type="AlphaFoldDB" id="A0A2P2GR23"/>
<organism evidence="1 2">
    <name type="scientific">Streptomyces showdoensis</name>
    <dbReference type="NCBI Taxonomy" id="68268"/>
    <lineage>
        <taxon>Bacteria</taxon>
        <taxon>Bacillati</taxon>
        <taxon>Actinomycetota</taxon>
        <taxon>Actinomycetes</taxon>
        <taxon>Kitasatosporales</taxon>
        <taxon>Streptomycetaceae</taxon>
        <taxon>Streptomyces</taxon>
    </lineage>
</organism>
<dbReference type="Pfam" id="PF18897">
    <property type="entry name" value="Gp3-like"/>
    <property type="match status" value="1"/>
</dbReference>
<evidence type="ECO:0000313" key="1">
    <source>
        <dbReference type="EMBL" id="KKZ73936.1"/>
    </source>
</evidence>
<comment type="caution">
    <text evidence="1">The sequence shown here is derived from an EMBL/GenBank/DDBJ whole genome shotgun (WGS) entry which is preliminary data.</text>
</comment>
<keyword evidence="2" id="KW-1185">Reference proteome</keyword>
<protein>
    <submittedName>
        <fullName evidence="1">Uncharacterized protein</fullName>
    </submittedName>
</protein>
<accession>A0A2P2GR23</accession>
<dbReference type="InterPro" id="IPR043991">
    <property type="entry name" value="Gp3-like"/>
</dbReference>
<dbReference type="EMBL" id="LAQS01000012">
    <property type="protein sequence ID" value="KKZ73936.1"/>
    <property type="molecule type" value="Genomic_DNA"/>
</dbReference>
<reference evidence="1 2" key="1">
    <citation type="submission" date="2015-05" db="EMBL/GenBank/DDBJ databases">
        <title>Draft Genome assembly of Streptomyces showdoensis.</title>
        <authorList>
            <person name="Thapa K.K."/>
            <person name="Metsa-Ketela M."/>
        </authorList>
    </citation>
    <scope>NUCLEOTIDE SEQUENCE [LARGE SCALE GENOMIC DNA]</scope>
    <source>
        <strain evidence="1 2">ATCC 15227</strain>
    </source>
</reference>
<sequence length="232" mass="25227">MALRIFETDPDAMPKGSFSDDTVGRFHSGRSVNGIPEALSAWKVSTGDPDVADAIAHLMGGTPEETDSTSENFIEILTEAKRVKVVLAGADAITSDMKLWNGNVLIHHCDGVEFLSPDEDRGKACGCPALMEDRKAAAKTKRGPSPSISVLFRLAEDYDLGLFRFQTGSWKLAETLHEIGNALDKIKGEALAELGIELVEYTTKKGRDVSYFKPVVKVLKSWNDAVAEPTPF</sequence>
<name>A0A2P2GR23_STREW</name>
<dbReference type="RefSeq" id="WP_046907300.1">
    <property type="nucleotide sequence ID" value="NZ_BAAAXG010000026.1"/>
</dbReference>
<evidence type="ECO:0000313" key="2">
    <source>
        <dbReference type="Proteomes" id="UP000265325"/>
    </source>
</evidence>
<dbReference type="Proteomes" id="UP000265325">
    <property type="component" value="Unassembled WGS sequence"/>
</dbReference>